<dbReference type="SUPFAM" id="SSF63380">
    <property type="entry name" value="Riboflavin synthase domain-like"/>
    <property type="match status" value="1"/>
</dbReference>
<dbReference type="SUPFAM" id="SSF52343">
    <property type="entry name" value="Ferredoxin reductase-like, C-terminal NADP-linked domain"/>
    <property type="match status" value="1"/>
</dbReference>
<feature type="binding site" description="axial binding residue" evidence="15">
    <location>
        <position position="419"/>
    </location>
    <ligand>
        <name>heme</name>
        <dbReference type="ChEBI" id="CHEBI:30413"/>
    </ligand>
    <ligandPart>
        <name>Fe</name>
        <dbReference type="ChEBI" id="CHEBI:18248"/>
    </ligandPart>
</feature>
<keyword evidence="7 14" id="KW-0479">Metal-binding</keyword>
<dbReference type="InterPro" id="IPR001128">
    <property type="entry name" value="Cyt_P450"/>
</dbReference>
<evidence type="ECO:0000256" key="9">
    <source>
        <dbReference type="ARBA" id="ARBA00022857"/>
    </source>
</evidence>
<dbReference type="InterPro" id="IPR001433">
    <property type="entry name" value="OxRdtase_FAD/NAD-bd"/>
</dbReference>
<evidence type="ECO:0000259" key="17">
    <source>
        <dbReference type="PROSITE" id="PS51384"/>
    </source>
</evidence>
<dbReference type="PROSITE" id="PS50902">
    <property type="entry name" value="FLAVODOXIN_LIKE"/>
    <property type="match status" value="1"/>
</dbReference>
<evidence type="ECO:0000256" key="4">
    <source>
        <dbReference type="ARBA" id="ARBA00022617"/>
    </source>
</evidence>
<keyword evidence="19" id="KW-1185">Reference proteome</keyword>
<dbReference type="AlphaFoldDB" id="A0AA40BDN7"/>
<dbReference type="EC" id="1.14.14.1" evidence="14"/>
<dbReference type="Pfam" id="PF00258">
    <property type="entry name" value="Flavodoxin_1"/>
    <property type="match status" value="1"/>
</dbReference>
<evidence type="ECO:0000256" key="3">
    <source>
        <dbReference type="ARBA" id="ARBA00022448"/>
    </source>
</evidence>
<evidence type="ECO:0000256" key="13">
    <source>
        <dbReference type="ARBA" id="ARBA00023033"/>
    </source>
</evidence>
<dbReference type="Pfam" id="PF00175">
    <property type="entry name" value="NAD_binding_1"/>
    <property type="match status" value="1"/>
</dbReference>
<keyword evidence="4 14" id="KW-0349">Heme</keyword>
<dbReference type="FunFam" id="1.10.630.10:FF:000040">
    <property type="entry name" value="Bifunctional cytochrome P450/NADPH--P450 reductase"/>
    <property type="match status" value="1"/>
</dbReference>
<sequence>MATHKVAVTVDKREAIPGPSPLPLLGNIRDIDVKNTVRSLNELADSYAGPIYRLKLGVANVIIISSYELVNEVLARKEFIKYPVGTVMRMRDVIHDSLITAFHHEENWAIAHRTLVPAFGPLAIKQMFREMHDIGSQLVQKWTQTGADAAIDVAEDLQSLALDTLALCAMDTRFNSFSRDADQPHKLVDALNGIFTEVTMRAARPAWFTKLQWSANRKFDENNAFLRKLAHEVIDHRRANPSDKKDLLNALVSGKDPATGKRLTDDCIINNMMAFLIAGSETTGNLLAFLLYYLVANPKAYATLQKEIDQVLGNGPLVPEHLSKLPYTKACLREALRLQPTVPVLAVKPVDVEGPILLGKKWELDGPQTILVLLHHLHRDASVWGDDAEDFKPERMLDQNFAKLPPNAWKPFGNGQRACIGNEFAFQEATIAVALLFQKLDFFFVDPDYKLSIKQAASIKPANLFMRAKPRAGVDSLSANHEAVHEQTVRQPTSVIENVFAGLDDLKPIIVYYGSNMGTSMELAESLAKSAIQRGFECKTAALDEAMGNLKPGVLSVLISSSYDGQPTSNGARFIDWVSGLNQSSLTGVEFVVFGCGNREWRHTYQRIPNLIHSLLEKRGAKSVAPKGSADALEGDMLAQFATWQTSEFWPTVAKLHGVTLGSTIHEALSVEVVHQKPDFKTPQVGVRVTIKRIDRLTNDETRPKFHLELDLPKGSSYEVGGYLEISPLNPVELVSRALKVLGLVEDTVLKVESLSSTSLPTGVPVLAKDLFLRYLDLNQPATLSQLELLRDHSADAKDKTILDAIIKESKTDVSTRRPSILLILEAFKIESLSISVLIGLFPTLKPRAYSISSSPLSSPTTCTLTWSVIKHSGLSHPQFREIATYGLASKFLSGLKEGDTLSVTVKPSHSAFRLVFQGPGATPLIMVCAGAGIAPFRGFLQHRFELLKQGLQTNIPPAMLFVGCRSPADKLYEDTLREWASAAKVKIFYAFSQDTDNDESAGCRYTQDRLWLERAQVMDLWEQGAKMYVCGSRLVNEGVKGALRRMYIEDVEKKNGDRPTDEQVEEWWVSTRRDRYAVDVF</sequence>
<evidence type="ECO:0000256" key="6">
    <source>
        <dbReference type="ARBA" id="ARBA00022643"/>
    </source>
</evidence>
<dbReference type="GO" id="GO:0070330">
    <property type="term" value="F:aromatase activity"/>
    <property type="evidence" value="ECO:0007669"/>
    <property type="project" value="UniProtKB-UniRule"/>
</dbReference>
<dbReference type="InterPro" id="IPR003097">
    <property type="entry name" value="CysJ-like_FAD-binding"/>
</dbReference>
<evidence type="ECO:0000256" key="11">
    <source>
        <dbReference type="ARBA" id="ARBA00023002"/>
    </source>
</evidence>
<keyword evidence="6 14" id="KW-0288">FMN</keyword>
<dbReference type="Pfam" id="PF00067">
    <property type="entry name" value="p450"/>
    <property type="match status" value="1"/>
</dbReference>
<dbReference type="SUPFAM" id="SSF48264">
    <property type="entry name" value="Cytochrome P450"/>
    <property type="match status" value="1"/>
</dbReference>
<evidence type="ECO:0000256" key="10">
    <source>
        <dbReference type="ARBA" id="ARBA00022982"/>
    </source>
</evidence>
<dbReference type="PRINTS" id="PR00385">
    <property type="entry name" value="P450"/>
</dbReference>
<dbReference type="Proteomes" id="UP001172159">
    <property type="component" value="Unassembled WGS sequence"/>
</dbReference>
<dbReference type="InterPro" id="IPR017938">
    <property type="entry name" value="Riboflavin_synthase-like_b-brl"/>
</dbReference>
<evidence type="ECO:0000256" key="1">
    <source>
        <dbReference type="ARBA" id="ARBA00001971"/>
    </source>
</evidence>
<dbReference type="InterPro" id="IPR002401">
    <property type="entry name" value="Cyt_P450_E_grp-I"/>
</dbReference>
<dbReference type="InterPro" id="IPR023206">
    <property type="entry name" value="Bifunctional_P450_P450_red"/>
</dbReference>
<keyword evidence="11 14" id="KW-0560">Oxidoreductase</keyword>
<evidence type="ECO:0000256" key="12">
    <source>
        <dbReference type="ARBA" id="ARBA00023004"/>
    </source>
</evidence>
<evidence type="ECO:0000256" key="5">
    <source>
        <dbReference type="ARBA" id="ARBA00022630"/>
    </source>
</evidence>
<name>A0AA40BDN7_9PEZI</name>
<keyword evidence="12 14" id="KW-0408">Iron</keyword>
<feature type="domain" description="Flavodoxin-like" evidence="16">
    <location>
        <begin position="509"/>
        <end position="649"/>
    </location>
</feature>
<evidence type="ECO:0000256" key="2">
    <source>
        <dbReference type="ARBA" id="ARBA00010018"/>
    </source>
</evidence>
<evidence type="ECO:0000259" key="16">
    <source>
        <dbReference type="PROSITE" id="PS50902"/>
    </source>
</evidence>
<comment type="similarity">
    <text evidence="2 14">In the N-terminal section; belongs to the cytochrome P450 family.</text>
</comment>
<dbReference type="SUPFAM" id="SSF52218">
    <property type="entry name" value="Flavoproteins"/>
    <property type="match status" value="1"/>
</dbReference>
<dbReference type="CDD" id="cd11068">
    <property type="entry name" value="CYP120A1"/>
    <property type="match status" value="1"/>
</dbReference>
<dbReference type="Gene3D" id="3.40.50.360">
    <property type="match status" value="1"/>
</dbReference>
<dbReference type="PANTHER" id="PTHR19384:SF127">
    <property type="entry name" value="BIFUNCTIONAL CYTOCHROME P450_NADPH--P450 REDUCTASE"/>
    <property type="match status" value="1"/>
</dbReference>
<dbReference type="EMBL" id="JAUKTV010000008">
    <property type="protein sequence ID" value="KAK0732342.1"/>
    <property type="molecule type" value="Genomic_DNA"/>
</dbReference>
<dbReference type="CDD" id="cd06206">
    <property type="entry name" value="bifunctional_CYPOR"/>
    <property type="match status" value="1"/>
</dbReference>
<keyword evidence="3 14" id="KW-0813">Transport</keyword>
<dbReference type="GO" id="GO:0010181">
    <property type="term" value="F:FMN binding"/>
    <property type="evidence" value="ECO:0007669"/>
    <property type="project" value="UniProtKB-UniRule"/>
</dbReference>
<dbReference type="InterPro" id="IPR008254">
    <property type="entry name" value="Flavodoxin/NO_synth"/>
</dbReference>
<dbReference type="EC" id="1.6.2.4" evidence="14"/>
<dbReference type="GO" id="GO:0050660">
    <property type="term" value="F:flavin adenine dinucleotide binding"/>
    <property type="evidence" value="ECO:0007669"/>
    <property type="project" value="TreeGrafter"/>
</dbReference>
<keyword evidence="8 14" id="KW-0274">FAD</keyword>
<dbReference type="PIRSF" id="PIRSF000209">
    <property type="entry name" value="Bifunctional_P450_P450R"/>
    <property type="match status" value="1"/>
</dbReference>
<dbReference type="PROSITE" id="PS51384">
    <property type="entry name" value="FAD_FR"/>
    <property type="match status" value="1"/>
</dbReference>
<dbReference type="Gene3D" id="3.40.50.80">
    <property type="entry name" value="Nucleotide-binding domain of ferredoxin-NADP reductase (FNR) module"/>
    <property type="match status" value="1"/>
</dbReference>
<dbReference type="Gene3D" id="2.40.30.10">
    <property type="entry name" value="Translation factors"/>
    <property type="match status" value="1"/>
</dbReference>
<dbReference type="Gene3D" id="1.20.990.10">
    <property type="entry name" value="NADPH-cytochrome p450 Reductase, Chain A, domain 3"/>
    <property type="match status" value="1"/>
</dbReference>
<evidence type="ECO:0000256" key="7">
    <source>
        <dbReference type="ARBA" id="ARBA00022723"/>
    </source>
</evidence>
<dbReference type="InterPro" id="IPR036396">
    <property type="entry name" value="Cyt_P450_sf"/>
</dbReference>
<accession>A0AA40BDN7</accession>
<protein>
    <recommendedName>
        <fullName evidence="14">Bifunctional cytochrome P450/NADPH--P450 reductase</fullName>
    </recommendedName>
    <domain>
        <recommendedName>
            <fullName evidence="14">Cytochrome P450</fullName>
            <ecNumber evidence="14">1.14.14.1</ecNumber>
        </recommendedName>
    </domain>
    <domain>
        <recommendedName>
            <fullName evidence="14">NADPH--cytochrome P450 reductase</fullName>
            <ecNumber evidence="14">1.6.2.4</ecNumber>
        </recommendedName>
    </domain>
</protein>
<dbReference type="GO" id="GO:0005829">
    <property type="term" value="C:cytosol"/>
    <property type="evidence" value="ECO:0007669"/>
    <property type="project" value="TreeGrafter"/>
</dbReference>
<dbReference type="PROSITE" id="PS00086">
    <property type="entry name" value="CYTOCHROME_P450"/>
    <property type="match status" value="1"/>
</dbReference>
<dbReference type="InterPro" id="IPR017927">
    <property type="entry name" value="FAD-bd_FR_type"/>
</dbReference>
<keyword evidence="5 14" id="KW-0285">Flavoprotein</keyword>
<dbReference type="GO" id="GO:0005506">
    <property type="term" value="F:iron ion binding"/>
    <property type="evidence" value="ECO:0007669"/>
    <property type="project" value="UniProtKB-UniRule"/>
</dbReference>
<comment type="catalytic activity">
    <reaction evidence="14">
        <text>an organic molecule + reduced [NADPH--hemoprotein reductase] + O2 = an alcohol + oxidized [NADPH--hemoprotein reductase] + H2O + H(+)</text>
        <dbReference type="Rhea" id="RHEA:17149"/>
        <dbReference type="Rhea" id="RHEA-COMP:11964"/>
        <dbReference type="Rhea" id="RHEA-COMP:11965"/>
        <dbReference type="ChEBI" id="CHEBI:15377"/>
        <dbReference type="ChEBI" id="CHEBI:15378"/>
        <dbReference type="ChEBI" id="CHEBI:15379"/>
        <dbReference type="ChEBI" id="CHEBI:30879"/>
        <dbReference type="ChEBI" id="CHEBI:57618"/>
        <dbReference type="ChEBI" id="CHEBI:58210"/>
        <dbReference type="ChEBI" id="CHEBI:142491"/>
        <dbReference type="EC" id="1.14.14.1"/>
    </reaction>
</comment>
<keyword evidence="13 14" id="KW-0503">Monooxygenase</keyword>
<dbReference type="PRINTS" id="PR00463">
    <property type="entry name" value="EP450I"/>
</dbReference>
<feature type="domain" description="FAD-binding FR-type" evidence="17">
    <location>
        <begin position="684"/>
        <end position="916"/>
    </location>
</feature>
<dbReference type="GO" id="GO:0003958">
    <property type="term" value="F:NADPH-hemoprotein reductase activity"/>
    <property type="evidence" value="ECO:0007669"/>
    <property type="project" value="UniProtKB-UniRule"/>
</dbReference>
<keyword evidence="9 14" id="KW-0521">NADP</keyword>
<dbReference type="InterPro" id="IPR017972">
    <property type="entry name" value="Cyt_P450_CS"/>
</dbReference>
<dbReference type="GO" id="GO:0020037">
    <property type="term" value="F:heme binding"/>
    <property type="evidence" value="ECO:0007669"/>
    <property type="project" value="UniProtKB-UniRule"/>
</dbReference>
<dbReference type="PANTHER" id="PTHR19384">
    <property type="entry name" value="NITRIC OXIDE SYNTHASE-RELATED"/>
    <property type="match status" value="1"/>
</dbReference>
<evidence type="ECO:0000256" key="8">
    <source>
        <dbReference type="ARBA" id="ARBA00022827"/>
    </source>
</evidence>
<organism evidence="18 19">
    <name type="scientific">Apiosordaria backusii</name>
    <dbReference type="NCBI Taxonomy" id="314023"/>
    <lineage>
        <taxon>Eukaryota</taxon>
        <taxon>Fungi</taxon>
        <taxon>Dikarya</taxon>
        <taxon>Ascomycota</taxon>
        <taxon>Pezizomycotina</taxon>
        <taxon>Sordariomycetes</taxon>
        <taxon>Sordariomycetidae</taxon>
        <taxon>Sordariales</taxon>
        <taxon>Lasiosphaeriaceae</taxon>
        <taxon>Apiosordaria</taxon>
    </lineage>
</organism>
<comment type="catalytic activity">
    <reaction evidence="14">
        <text>2 oxidized [cytochrome P450] + NADPH = 2 reduced [cytochrome P450] + NADP(+) + H(+)</text>
        <dbReference type="Rhea" id="RHEA:24040"/>
        <dbReference type="Rhea" id="RHEA-COMP:14627"/>
        <dbReference type="Rhea" id="RHEA-COMP:14628"/>
        <dbReference type="ChEBI" id="CHEBI:15378"/>
        <dbReference type="ChEBI" id="CHEBI:55376"/>
        <dbReference type="ChEBI" id="CHEBI:57783"/>
        <dbReference type="ChEBI" id="CHEBI:58349"/>
        <dbReference type="ChEBI" id="CHEBI:60344"/>
        <dbReference type="EC" id="1.6.2.4"/>
    </reaction>
</comment>
<dbReference type="InterPro" id="IPR029039">
    <property type="entry name" value="Flavoprotein-like_sf"/>
</dbReference>
<comment type="cofactor">
    <cofactor evidence="14">
        <name>FAD</name>
        <dbReference type="ChEBI" id="CHEBI:57692"/>
    </cofactor>
    <cofactor evidence="14">
        <name>FMN</name>
        <dbReference type="ChEBI" id="CHEBI:58210"/>
    </cofactor>
</comment>
<evidence type="ECO:0000313" key="18">
    <source>
        <dbReference type="EMBL" id="KAK0732342.1"/>
    </source>
</evidence>
<proteinExistence type="inferred from homology"/>
<evidence type="ECO:0000256" key="15">
    <source>
        <dbReference type="PIRSR" id="PIRSR000209-1"/>
    </source>
</evidence>
<evidence type="ECO:0000313" key="19">
    <source>
        <dbReference type="Proteomes" id="UP001172159"/>
    </source>
</evidence>
<dbReference type="Pfam" id="PF00667">
    <property type="entry name" value="FAD_binding_1"/>
    <property type="match status" value="1"/>
</dbReference>
<comment type="caution">
    <text evidence="18">The sequence shown here is derived from an EMBL/GenBank/DDBJ whole genome shotgun (WGS) entry which is preliminary data.</text>
</comment>
<comment type="cofactor">
    <cofactor evidence="1 14 15">
        <name>heme</name>
        <dbReference type="ChEBI" id="CHEBI:30413"/>
    </cofactor>
</comment>
<reference evidence="18" key="1">
    <citation type="submission" date="2023-06" db="EMBL/GenBank/DDBJ databases">
        <title>Genome-scale phylogeny and comparative genomics of the fungal order Sordariales.</title>
        <authorList>
            <consortium name="Lawrence Berkeley National Laboratory"/>
            <person name="Hensen N."/>
            <person name="Bonometti L."/>
            <person name="Westerberg I."/>
            <person name="Brannstrom I.O."/>
            <person name="Guillou S."/>
            <person name="Cros-Aarteil S."/>
            <person name="Calhoun S."/>
            <person name="Haridas S."/>
            <person name="Kuo A."/>
            <person name="Mondo S."/>
            <person name="Pangilinan J."/>
            <person name="Riley R."/>
            <person name="Labutti K."/>
            <person name="Andreopoulos B."/>
            <person name="Lipzen A."/>
            <person name="Chen C."/>
            <person name="Yanf M."/>
            <person name="Daum C."/>
            <person name="Ng V."/>
            <person name="Clum A."/>
            <person name="Steindorff A."/>
            <person name="Ohm R."/>
            <person name="Martin F."/>
            <person name="Silar P."/>
            <person name="Natvig D."/>
            <person name="Lalanne C."/>
            <person name="Gautier V."/>
            <person name="Ament-Velasquez S.L."/>
            <person name="Kruys A."/>
            <person name="Hutchinson M.I."/>
            <person name="Powell A.J."/>
            <person name="Barry K."/>
            <person name="Miller A.N."/>
            <person name="Grigoriev I.V."/>
            <person name="Debuchy R."/>
            <person name="Gladieux P."/>
            <person name="Thoren M.H."/>
            <person name="Johannesson H."/>
        </authorList>
    </citation>
    <scope>NUCLEOTIDE SEQUENCE</scope>
    <source>
        <strain evidence="18">CBS 540.89</strain>
    </source>
</reference>
<keyword evidence="10 14" id="KW-0249">Electron transport</keyword>
<evidence type="ECO:0000256" key="14">
    <source>
        <dbReference type="PIRNR" id="PIRNR000209"/>
    </source>
</evidence>
<gene>
    <name evidence="18" type="ORF">B0T21DRAFT_290957</name>
</gene>
<dbReference type="InterPro" id="IPR039261">
    <property type="entry name" value="FNR_nucleotide-bd"/>
</dbReference>
<dbReference type="InterPro" id="IPR023173">
    <property type="entry name" value="NADPH_Cyt_P450_Rdtase_alpha"/>
</dbReference>
<dbReference type="Gene3D" id="1.10.630.10">
    <property type="entry name" value="Cytochrome P450"/>
    <property type="match status" value="1"/>
</dbReference>